<dbReference type="SUPFAM" id="SSF141571">
    <property type="entry name" value="Pentapeptide repeat-like"/>
    <property type="match status" value="1"/>
</dbReference>
<protein>
    <submittedName>
        <fullName evidence="1">Pentapeptide repeat-containing protein</fullName>
    </submittedName>
</protein>
<sequence length="278" mass="29323">MTELRPDCARCVGLCCVALPLTRGADFPVDKPGGVPCGNLLADDRCGIHDRLAETGWRGCVAYDCFGAGQRVTQQTFAGRTWRDDPDPGLPGRMFAALPVVHQLHEMSYLLAQAISYDAAPDLTRRCRQLAAEVDALAGGAAQDLLALDVTAVRARVAPALRDVSAVVRGAGRSPRHTRGRGSARTDRRIRPGADLVGARLAGADLHGVDLRGALLIAADLRDADLTGADLLGADLRDADLRGARVSGALFVTPPQLAAARTDERTTCPPGVNDLHEG</sequence>
<evidence type="ECO:0000313" key="2">
    <source>
        <dbReference type="Proteomes" id="UP000431092"/>
    </source>
</evidence>
<dbReference type="RefSeq" id="WP_289032693.1">
    <property type="nucleotide sequence ID" value="NZ_WLVL01000017.1"/>
</dbReference>
<dbReference type="Pfam" id="PF00805">
    <property type="entry name" value="Pentapeptide"/>
    <property type="match status" value="1"/>
</dbReference>
<dbReference type="AlphaFoldDB" id="A0A6I3IBA9"/>
<dbReference type="Proteomes" id="UP000431092">
    <property type="component" value="Unassembled WGS sequence"/>
</dbReference>
<dbReference type="InterPro" id="IPR001646">
    <property type="entry name" value="5peptide_repeat"/>
</dbReference>
<comment type="caution">
    <text evidence="1">The sequence shown here is derived from an EMBL/GenBank/DDBJ whole genome shotgun (WGS) entry which is preliminary data.</text>
</comment>
<evidence type="ECO:0000313" key="1">
    <source>
        <dbReference type="EMBL" id="MTB71142.1"/>
    </source>
</evidence>
<reference evidence="1 2" key="1">
    <citation type="submission" date="2019-11" db="EMBL/GenBank/DDBJ databases">
        <title>Whole genome sequencing identifies a novel species of the genus Arsenicicoccus isolated from human blood.</title>
        <authorList>
            <person name="Jeong J.H."/>
            <person name="Kweon O.J."/>
            <person name="Kim H.R."/>
            <person name="Kim T.-H."/>
            <person name="Ha S.-M."/>
            <person name="Lee M.-K."/>
        </authorList>
    </citation>
    <scope>NUCLEOTIDE SEQUENCE [LARGE SCALE GENOMIC DNA]</scope>
    <source>
        <strain evidence="1 2">MKL-02</strain>
    </source>
</reference>
<proteinExistence type="predicted"/>
<dbReference type="PANTHER" id="PTHR14136">
    <property type="entry name" value="BTB_POZ DOMAIN-CONTAINING PROTEIN KCTD9"/>
    <property type="match status" value="1"/>
</dbReference>
<name>A0A6I3IBA9_9MICO</name>
<keyword evidence="2" id="KW-1185">Reference proteome</keyword>
<accession>A0A6I3IBA9</accession>
<dbReference type="InterPro" id="IPR051082">
    <property type="entry name" value="Pentapeptide-BTB/POZ_domain"/>
</dbReference>
<gene>
    <name evidence="1" type="ORF">GGG17_03960</name>
</gene>
<dbReference type="PANTHER" id="PTHR14136:SF17">
    <property type="entry name" value="BTB_POZ DOMAIN-CONTAINING PROTEIN KCTD9"/>
    <property type="match status" value="1"/>
</dbReference>
<dbReference type="Gene3D" id="2.160.20.80">
    <property type="entry name" value="E3 ubiquitin-protein ligase SopA"/>
    <property type="match status" value="1"/>
</dbReference>
<dbReference type="EMBL" id="WLVL01000017">
    <property type="protein sequence ID" value="MTB71142.1"/>
    <property type="molecule type" value="Genomic_DNA"/>
</dbReference>
<organism evidence="1 2">
    <name type="scientific">Arsenicicoccus cauae</name>
    <dbReference type="NCBI Taxonomy" id="2663847"/>
    <lineage>
        <taxon>Bacteria</taxon>
        <taxon>Bacillati</taxon>
        <taxon>Actinomycetota</taxon>
        <taxon>Actinomycetes</taxon>
        <taxon>Micrococcales</taxon>
        <taxon>Intrasporangiaceae</taxon>
        <taxon>Arsenicicoccus</taxon>
    </lineage>
</organism>